<feature type="non-terminal residue" evidence="1">
    <location>
        <position position="1"/>
    </location>
</feature>
<dbReference type="EMBL" id="ABXV02000158">
    <property type="protein sequence ID" value="EFB70299.1"/>
    <property type="molecule type" value="Genomic_DNA"/>
</dbReference>
<dbReference type="eggNOG" id="COG5412">
    <property type="taxonomic scope" value="Bacteria"/>
</dbReference>
<dbReference type="RefSeq" id="WP_006816540.1">
    <property type="nucleotide sequence ID" value="NZ_GG703849.1"/>
</dbReference>
<sequence length="77" mass="9371">SFIMKWTIEPIIKVWDGIVRYSKALWDGVTQIFNQFWEGIKSYVMNWTLVGLVYQHWDKIISVTSRMWELIKKTNFR</sequence>
<dbReference type="Proteomes" id="UP000005512">
    <property type="component" value="Unassembled WGS sequence"/>
</dbReference>
<accession>D1P8I6</accession>
<comment type="caution">
    <text evidence="1">The sequence shown here is derived from an EMBL/GenBank/DDBJ whole genome shotgun (WGS) entry which is preliminary data.</text>
</comment>
<dbReference type="HOGENOM" id="CLU_2643918_0_0_6"/>
<organism evidence="1 2">
    <name type="scientific">Providencia rustigianii DSM 4541</name>
    <dbReference type="NCBI Taxonomy" id="500637"/>
    <lineage>
        <taxon>Bacteria</taxon>
        <taxon>Pseudomonadati</taxon>
        <taxon>Pseudomonadota</taxon>
        <taxon>Gammaproteobacteria</taxon>
        <taxon>Enterobacterales</taxon>
        <taxon>Morganellaceae</taxon>
        <taxon>Providencia</taxon>
    </lineage>
</organism>
<dbReference type="AlphaFoldDB" id="D1P8I6"/>
<proteinExistence type="predicted"/>
<evidence type="ECO:0000313" key="2">
    <source>
        <dbReference type="Proteomes" id="UP000005512"/>
    </source>
</evidence>
<reference evidence="1" key="1">
    <citation type="submission" date="2009-12" db="EMBL/GenBank/DDBJ databases">
        <authorList>
            <person name="Weinstock G."/>
            <person name="Sodergren E."/>
            <person name="Clifton S."/>
            <person name="Fulton L."/>
            <person name="Fulton B."/>
            <person name="Courtney L."/>
            <person name="Fronick C."/>
            <person name="Harrison M."/>
            <person name="Strong C."/>
            <person name="Farmer C."/>
            <person name="Delahaunty K."/>
            <person name="Markovic C."/>
            <person name="Hall O."/>
            <person name="Minx P."/>
            <person name="Tomlinson C."/>
            <person name="Mitreva M."/>
            <person name="Nelson J."/>
            <person name="Hou S."/>
            <person name="Wollam A."/>
            <person name="Pepin K.H."/>
            <person name="Johnson M."/>
            <person name="Bhonagiri V."/>
            <person name="Nash W.E."/>
            <person name="Warren W."/>
            <person name="Chinwalla A."/>
            <person name="Mardis E.R."/>
            <person name="Wilson R.K."/>
        </authorList>
    </citation>
    <scope>NUCLEOTIDE SEQUENCE [LARGE SCALE GENOMIC DNA]</scope>
    <source>
        <strain evidence="1">DSM 4541</strain>
    </source>
</reference>
<evidence type="ECO:0000313" key="1">
    <source>
        <dbReference type="EMBL" id="EFB70299.1"/>
    </source>
</evidence>
<keyword evidence="2" id="KW-1185">Reference proteome</keyword>
<name>D1P8I6_9GAMM</name>
<gene>
    <name evidence="1" type="ORF">PROVRUST_08567</name>
</gene>
<protein>
    <submittedName>
        <fullName evidence="1">Uncharacterized protein</fullName>
    </submittedName>
</protein>